<gene>
    <name evidence="1" type="ORF">RISK_000211</name>
</gene>
<evidence type="ECO:0008006" key="3">
    <source>
        <dbReference type="Google" id="ProtNLM"/>
    </source>
</evidence>
<reference evidence="1" key="1">
    <citation type="submission" date="2015-05" db="EMBL/GenBank/DDBJ databases">
        <title>Permanent draft genome of Rhodopirellula islandicus K833.</title>
        <authorList>
            <person name="Kizina J."/>
            <person name="Richter M."/>
            <person name="Glockner F.O."/>
            <person name="Harder J."/>
        </authorList>
    </citation>
    <scope>NUCLEOTIDE SEQUENCE [LARGE SCALE GENOMIC DNA]</scope>
    <source>
        <strain evidence="1">K833</strain>
    </source>
</reference>
<dbReference type="Gene3D" id="3.30.2310.20">
    <property type="entry name" value="RelE-like"/>
    <property type="match status" value="1"/>
</dbReference>
<comment type="caution">
    <text evidence="1">The sequence shown here is derived from an EMBL/GenBank/DDBJ whole genome shotgun (WGS) entry which is preliminary data.</text>
</comment>
<dbReference type="EMBL" id="LECT01000003">
    <property type="protein sequence ID" value="KLU07694.1"/>
    <property type="molecule type" value="Genomic_DNA"/>
</dbReference>
<organism evidence="1 2">
    <name type="scientific">Rhodopirellula islandica</name>
    <dbReference type="NCBI Taxonomy" id="595434"/>
    <lineage>
        <taxon>Bacteria</taxon>
        <taxon>Pseudomonadati</taxon>
        <taxon>Planctomycetota</taxon>
        <taxon>Planctomycetia</taxon>
        <taxon>Pirellulales</taxon>
        <taxon>Pirellulaceae</taxon>
        <taxon>Rhodopirellula</taxon>
    </lineage>
</organism>
<dbReference type="STRING" id="595434.RISK_000211"/>
<evidence type="ECO:0000313" key="2">
    <source>
        <dbReference type="Proteomes" id="UP000036367"/>
    </source>
</evidence>
<dbReference type="RefSeq" id="WP_047812362.1">
    <property type="nucleotide sequence ID" value="NZ_LECT01000003.1"/>
</dbReference>
<dbReference type="InterPro" id="IPR035093">
    <property type="entry name" value="RelE/ParE_toxin_dom_sf"/>
</dbReference>
<dbReference type="PATRIC" id="fig|595434.4.peg.198"/>
<sequence length="100" mass="11483">MRIRLHEQAEFDLERGADFYESRESGIGAYFVDCLASDIESLKVFAGTHSTKFGFFRAVSKRFPYSIYYDVIKDEVVVFGVFGDRQLPEAIEASLRNRIS</sequence>
<protein>
    <recommendedName>
        <fullName evidence="3">Type II toxin-antitoxin system RelE/ParE family toxin</fullName>
    </recommendedName>
</protein>
<accession>A0A0J1EQD4</accession>
<keyword evidence="2" id="KW-1185">Reference proteome</keyword>
<evidence type="ECO:0000313" key="1">
    <source>
        <dbReference type="EMBL" id="KLU07694.1"/>
    </source>
</evidence>
<dbReference type="AlphaFoldDB" id="A0A0J1EQD4"/>
<name>A0A0J1EQD4_RHOIS</name>
<dbReference type="Proteomes" id="UP000036367">
    <property type="component" value="Unassembled WGS sequence"/>
</dbReference>
<proteinExistence type="predicted"/>